<proteinExistence type="predicted"/>
<dbReference type="Proteomes" id="UP000635565">
    <property type="component" value="Unassembled WGS sequence"/>
</dbReference>
<keyword evidence="2" id="KW-1185">Reference proteome</keyword>
<evidence type="ECO:0000313" key="1">
    <source>
        <dbReference type="EMBL" id="GHO82009.1"/>
    </source>
</evidence>
<gene>
    <name evidence="1" type="ORF">KSZ_00150</name>
</gene>
<reference evidence="1 2" key="1">
    <citation type="journal article" date="2021" name="Int. J. Syst. Evol. Microbiol.">
        <title>Reticulibacter mediterranei gen. nov., sp. nov., within the new family Reticulibacteraceae fam. nov., and Ktedonospora formicarum gen. nov., sp. nov., Ktedonobacter robiniae sp. nov., Dictyobacter formicarum sp. nov. and Dictyobacter arantiisoli sp. nov., belonging to the class Ktedonobacteria.</title>
        <authorList>
            <person name="Yabe S."/>
            <person name="Zheng Y."/>
            <person name="Wang C.M."/>
            <person name="Sakai Y."/>
            <person name="Abe K."/>
            <person name="Yokota A."/>
            <person name="Donadio S."/>
            <person name="Cavaletti L."/>
            <person name="Monciardini P."/>
        </authorList>
    </citation>
    <scope>NUCLEOTIDE SEQUENCE [LARGE SCALE GENOMIC DNA]</scope>
    <source>
        <strain evidence="1 2">SOSP1-9</strain>
    </source>
</reference>
<accession>A0ABQ3V835</accession>
<comment type="caution">
    <text evidence="1">The sequence shown here is derived from an EMBL/GenBank/DDBJ whole genome shotgun (WGS) entry which is preliminary data.</text>
</comment>
<evidence type="ECO:0000313" key="2">
    <source>
        <dbReference type="Proteomes" id="UP000635565"/>
    </source>
</evidence>
<dbReference type="EMBL" id="BNJJ01000001">
    <property type="protein sequence ID" value="GHO82009.1"/>
    <property type="molecule type" value="Genomic_DNA"/>
</dbReference>
<organism evidence="1 2">
    <name type="scientific">Dictyobacter formicarum</name>
    <dbReference type="NCBI Taxonomy" id="2778368"/>
    <lineage>
        <taxon>Bacteria</taxon>
        <taxon>Bacillati</taxon>
        <taxon>Chloroflexota</taxon>
        <taxon>Ktedonobacteria</taxon>
        <taxon>Ktedonobacterales</taxon>
        <taxon>Dictyobacteraceae</taxon>
        <taxon>Dictyobacter</taxon>
    </lineage>
</organism>
<sequence>MAPKKSTGLIMSEVCLLQALRDKVRSKEIWIVEANRYQNPDLDLPTDFEQL</sequence>
<name>A0ABQ3V835_9CHLR</name>
<evidence type="ECO:0008006" key="3">
    <source>
        <dbReference type="Google" id="ProtNLM"/>
    </source>
</evidence>
<protein>
    <recommendedName>
        <fullName evidence="3">Transposase</fullName>
    </recommendedName>
</protein>